<evidence type="ECO:0000313" key="1">
    <source>
        <dbReference type="Proteomes" id="UP000887563"/>
    </source>
</evidence>
<proteinExistence type="predicted"/>
<sequence>MKQLKITAFMGLKKTDVAVQTSQSAIASYIKNFPYFMTTPSPHYTPSWGLVQNALTGEFIISNDEPLPDIFWVRISKEKFYEVMEAIKKMDCVDRTWGSVHPFLEDESMEDEGEGEEATMAECSLEIISVGNDVPEWFAPQMTSTRNPTPDAMDYADDSSVQCLDEMDH</sequence>
<reference evidence="2" key="1">
    <citation type="submission" date="2022-11" db="UniProtKB">
        <authorList>
            <consortium name="WormBaseParasite"/>
        </authorList>
    </citation>
    <scope>IDENTIFICATION</scope>
</reference>
<evidence type="ECO:0000313" key="2">
    <source>
        <dbReference type="WBParaSite" id="Minc3s00663g15786"/>
    </source>
</evidence>
<name>A0A914LMK1_MELIC</name>
<protein>
    <submittedName>
        <fullName evidence="2">Uncharacterized protein</fullName>
    </submittedName>
</protein>
<keyword evidence="1" id="KW-1185">Reference proteome</keyword>
<accession>A0A914LMK1</accession>
<organism evidence="1 2">
    <name type="scientific">Meloidogyne incognita</name>
    <name type="common">Southern root-knot nematode worm</name>
    <name type="synonym">Oxyuris incognita</name>
    <dbReference type="NCBI Taxonomy" id="6306"/>
    <lineage>
        <taxon>Eukaryota</taxon>
        <taxon>Metazoa</taxon>
        <taxon>Ecdysozoa</taxon>
        <taxon>Nematoda</taxon>
        <taxon>Chromadorea</taxon>
        <taxon>Rhabditida</taxon>
        <taxon>Tylenchina</taxon>
        <taxon>Tylenchomorpha</taxon>
        <taxon>Tylenchoidea</taxon>
        <taxon>Meloidogynidae</taxon>
        <taxon>Meloidogyninae</taxon>
        <taxon>Meloidogyne</taxon>
        <taxon>Meloidogyne incognita group</taxon>
    </lineage>
</organism>
<dbReference type="AlphaFoldDB" id="A0A914LMK1"/>
<dbReference type="Proteomes" id="UP000887563">
    <property type="component" value="Unplaced"/>
</dbReference>
<dbReference type="WBParaSite" id="Minc3s00663g15786">
    <property type="protein sequence ID" value="Minc3s00663g15786"/>
    <property type="gene ID" value="Minc3s00663g15786"/>
</dbReference>